<dbReference type="PANTHER" id="PTHR48034">
    <property type="entry name" value="TRANSFORMER-2 SEX-DETERMINING PROTEIN-RELATED"/>
    <property type="match status" value="1"/>
</dbReference>
<keyword evidence="5" id="KW-1185">Reference proteome</keyword>
<feature type="domain" description="RRM" evidence="3">
    <location>
        <begin position="30"/>
        <end position="107"/>
    </location>
</feature>
<gene>
    <name evidence="4" type="ORF">DH2020_002794</name>
</gene>
<keyword evidence="1" id="KW-0694">RNA-binding</keyword>
<evidence type="ECO:0000313" key="4">
    <source>
        <dbReference type="EMBL" id="KAK6162953.1"/>
    </source>
</evidence>
<feature type="domain" description="RRM" evidence="3">
    <location>
        <begin position="665"/>
        <end position="741"/>
    </location>
</feature>
<dbReference type="Pfam" id="PF00076">
    <property type="entry name" value="RRM_1"/>
    <property type="match status" value="5"/>
</dbReference>
<evidence type="ECO:0000256" key="2">
    <source>
        <dbReference type="SAM" id="MobiDB-lite"/>
    </source>
</evidence>
<dbReference type="SMART" id="SM00360">
    <property type="entry name" value="RRM"/>
    <property type="match status" value="5"/>
</dbReference>
<dbReference type="SUPFAM" id="SSF54928">
    <property type="entry name" value="RNA-binding domain, RBD"/>
    <property type="match status" value="3"/>
</dbReference>
<dbReference type="InterPro" id="IPR035979">
    <property type="entry name" value="RBD_domain_sf"/>
</dbReference>
<dbReference type="Gene3D" id="3.30.70.330">
    <property type="match status" value="5"/>
</dbReference>
<evidence type="ECO:0000313" key="5">
    <source>
        <dbReference type="Proteomes" id="UP001318860"/>
    </source>
</evidence>
<dbReference type="EMBL" id="JABTTQ020000002">
    <property type="protein sequence ID" value="KAK6162953.1"/>
    <property type="molecule type" value="Genomic_DNA"/>
</dbReference>
<accession>A0ABR0XV42</accession>
<dbReference type="InterPro" id="IPR000504">
    <property type="entry name" value="RRM_dom"/>
</dbReference>
<feature type="domain" description="RRM" evidence="3">
    <location>
        <begin position="257"/>
        <end position="335"/>
    </location>
</feature>
<organism evidence="4 5">
    <name type="scientific">Rehmannia glutinosa</name>
    <name type="common">Chinese foxglove</name>
    <dbReference type="NCBI Taxonomy" id="99300"/>
    <lineage>
        <taxon>Eukaryota</taxon>
        <taxon>Viridiplantae</taxon>
        <taxon>Streptophyta</taxon>
        <taxon>Embryophyta</taxon>
        <taxon>Tracheophyta</taxon>
        <taxon>Spermatophyta</taxon>
        <taxon>Magnoliopsida</taxon>
        <taxon>eudicotyledons</taxon>
        <taxon>Gunneridae</taxon>
        <taxon>Pentapetalae</taxon>
        <taxon>asterids</taxon>
        <taxon>lamiids</taxon>
        <taxon>Lamiales</taxon>
        <taxon>Orobanchaceae</taxon>
        <taxon>Rehmannieae</taxon>
        <taxon>Rehmannia</taxon>
    </lineage>
</organism>
<dbReference type="Proteomes" id="UP001318860">
    <property type="component" value="Unassembled WGS sequence"/>
</dbReference>
<dbReference type="InterPro" id="IPR012677">
    <property type="entry name" value="Nucleotide-bd_a/b_plait_sf"/>
</dbReference>
<sequence>MTGTPSSGMKYANKGQTADSEMACPQNARSRICVKNLPRYVSEDRLREFFSLKGEITDIKLMHTKDGKSRQFGFVGYRTEQEAVEAIKYFNKSFMDTCRITCEVARKVGDPEIPRPWSRYSLKKHQILSEEEKTLIGSKGSRGASANANGENYKCKKDEYNDPKFQEFLQVMQPRSKSKLWANDAPAASCFEIGKGASNKKCYLLESKHAYLKDTLKEDVSEQNAEDGSIEECSNKIFVSIAPSSTKDKKEEILKTGHLMIFNLPYVATEEEVEKHFSIFGDISDVHLLVDKDTKRSKGTAYLVYVLPESAARAFEKLNKSSFQGRILEIRPAEENLFVTSNLTQQPSKTFKQLRNEERKASESRGDTRGWNRLLMRTDTIAENIARKFGVSKSEVLDREANDPAVRIALGETEVIAETLKALSSAGINVASLELAPGKTNVSKRSRVILVKNLPYCSSKSELADMFGKFGNLDKVILPSTKTLALVIFVEPADAYACFNGLRYKCYKGGPLYLELLPEDILSQTPILEGDSNNNVIEVEHDSNRVLLEGQLEAITDLDVDPDRIESRSLYVKNLNFKTSDEELKRHFTGHMKEGRILSVMIKKHLKNGKNVSMGFGFTEFDSVDTAVRICRDLQGTNLDGHALKLQLCKAKKDVHQCEKVKSSTKLIVRNVAFEATEKDLRELFSPFGQVKSLRLPKRYGNHRGFAFVEYVTKQEAKNALGHLSSTHLYGRRLVLETAKEGESLEELRARTATHFTDSIKLSKKRKHATELDKGNV</sequence>
<dbReference type="InterPro" id="IPR050441">
    <property type="entry name" value="RBM"/>
</dbReference>
<name>A0ABR0XV42_REHGL</name>
<feature type="domain" description="RRM" evidence="3">
    <location>
        <begin position="568"/>
        <end position="651"/>
    </location>
</feature>
<evidence type="ECO:0000259" key="3">
    <source>
        <dbReference type="PROSITE" id="PS50102"/>
    </source>
</evidence>
<comment type="caution">
    <text evidence="4">The sequence shown here is derived from an EMBL/GenBank/DDBJ whole genome shotgun (WGS) entry which is preliminary data.</text>
</comment>
<dbReference type="CDD" id="cd12565">
    <property type="entry name" value="RRM1_MRD1"/>
    <property type="match status" value="1"/>
</dbReference>
<protein>
    <recommendedName>
        <fullName evidence="3">RRM domain-containing protein</fullName>
    </recommendedName>
</protein>
<feature type="region of interest" description="Disordered" evidence="2">
    <location>
        <begin position="1"/>
        <end position="23"/>
    </location>
</feature>
<feature type="domain" description="RRM" evidence="3">
    <location>
        <begin position="447"/>
        <end position="519"/>
    </location>
</feature>
<dbReference type="PROSITE" id="PS50102">
    <property type="entry name" value="RRM"/>
    <property type="match status" value="5"/>
</dbReference>
<evidence type="ECO:0000256" key="1">
    <source>
        <dbReference type="PROSITE-ProRule" id="PRU00176"/>
    </source>
</evidence>
<reference evidence="4 5" key="1">
    <citation type="journal article" date="2021" name="Comput. Struct. Biotechnol. J.">
        <title>De novo genome assembly of the potent medicinal plant Rehmannia glutinosa using nanopore technology.</title>
        <authorList>
            <person name="Ma L."/>
            <person name="Dong C."/>
            <person name="Song C."/>
            <person name="Wang X."/>
            <person name="Zheng X."/>
            <person name="Niu Y."/>
            <person name="Chen S."/>
            <person name="Feng W."/>
        </authorList>
    </citation>
    <scope>NUCLEOTIDE SEQUENCE [LARGE SCALE GENOMIC DNA]</scope>
    <source>
        <strain evidence="4">DH-2019</strain>
    </source>
</reference>
<dbReference type="CDD" id="cd12320">
    <property type="entry name" value="RRM6_RBM19_RRM5_MRD1"/>
    <property type="match status" value="1"/>
</dbReference>
<proteinExistence type="predicted"/>